<organism evidence="1 2">
    <name type="scientific">Trichinella murrelli</name>
    <dbReference type="NCBI Taxonomy" id="144512"/>
    <lineage>
        <taxon>Eukaryota</taxon>
        <taxon>Metazoa</taxon>
        <taxon>Ecdysozoa</taxon>
        <taxon>Nematoda</taxon>
        <taxon>Enoplea</taxon>
        <taxon>Dorylaimia</taxon>
        <taxon>Trichinellida</taxon>
        <taxon>Trichinellidae</taxon>
        <taxon>Trichinella</taxon>
    </lineage>
</organism>
<evidence type="ECO:0000313" key="2">
    <source>
        <dbReference type="Proteomes" id="UP000055048"/>
    </source>
</evidence>
<comment type="caution">
    <text evidence="1">The sequence shown here is derived from an EMBL/GenBank/DDBJ whole genome shotgun (WGS) entry which is preliminary data.</text>
</comment>
<reference evidence="1 2" key="1">
    <citation type="submission" date="2015-01" db="EMBL/GenBank/DDBJ databases">
        <title>Evolution of Trichinella species and genotypes.</title>
        <authorList>
            <person name="Korhonen P.K."/>
            <person name="Edoardo P."/>
            <person name="Giuseppe L.R."/>
            <person name="Gasser R.B."/>
        </authorList>
    </citation>
    <scope>NUCLEOTIDE SEQUENCE [LARGE SCALE GENOMIC DNA]</scope>
    <source>
        <strain evidence="1">ISS417</strain>
    </source>
</reference>
<accession>A0A0V0UFU3</accession>
<dbReference type="OrthoDB" id="5921494at2759"/>
<sequence length="70" mass="7923">MLLKIGLLFHEKIFNIEDATSDILCHSCIKIDTLGLNGVYVSITNCAYVYCSYVRNHAVIGRQIISYEIL</sequence>
<gene>
    <name evidence="1" type="ORF">T05_12361</name>
</gene>
<dbReference type="Proteomes" id="UP000055048">
    <property type="component" value="Unassembled WGS sequence"/>
</dbReference>
<proteinExistence type="predicted"/>
<evidence type="ECO:0000313" key="1">
    <source>
        <dbReference type="EMBL" id="KRX50255.1"/>
    </source>
</evidence>
<dbReference type="AlphaFoldDB" id="A0A0V0UFU3"/>
<protein>
    <submittedName>
        <fullName evidence="1">Uncharacterized protein</fullName>
    </submittedName>
</protein>
<dbReference type="EMBL" id="JYDJ01000008">
    <property type="protein sequence ID" value="KRX50255.1"/>
    <property type="molecule type" value="Genomic_DNA"/>
</dbReference>
<name>A0A0V0UFU3_9BILA</name>
<keyword evidence="2" id="KW-1185">Reference proteome</keyword>